<name>A0A1H9HG14_9ACTN</name>
<feature type="transmembrane region" description="Helical" evidence="2">
    <location>
        <begin position="7"/>
        <end position="25"/>
    </location>
</feature>
<evidence type="ECO:0000256" key="1">
    <source>
        <dbReference type="SAM" id="MobiDB-lite"/>
    </source>
</evidence>
<protein>
    <submittedName>
        <fullName evidence="4">Transglutaminase-like superfamily protein</fullName>
    </submittedName>
</protein>
<feature type="domain" description="Transglutaminase-like" evidence="3">
    <location>
        <begin position="475"/>
        <end position="544"/>
    </location>
</feature>
<dbReference type="AlphaFoldDB" id="A0A1H9HG14"/>
<dbReference type="Proteomes" id="UP000198504">
    <property type="component" value="Unassembled WGS sequence"/>
</dbReference>
<gene>
    <name evidence="4" type="ORF">SAMN05421756_104241</name>
</gene>
<organism evidence="4 5">
    <name type="scientific">Microlunatus flavus</name>
    <dbReference type="NCBI Taxonomy" id="1036181"/>
    <lineage>
        <taxon>Bacteria</taxon>
        <taxon>Bacillati</taxon>
        <taxon>Actinomycetota</taxon>
        <taxon>Actinomycetes</taxon>
        <taxon>Propionibacteriales</taxon>
        <taxon>Propionibacteriaceae</taxon>
        <taxon>Microlunatus</taxon>
    </lineage>
</organism>
<dbReference type="PANTHER" id="PTHR42736">
    <property type="entry name" value="PROTEIN-GLUTAMINE GAMMA-GLUTAMYLTRANSFERASE"/>
    <property type="match status" value="1"/>
</dbReference>
<sequence length="748" mass="79183">MRPDARLTLATVVAMVLATFTVLPLTSDRTFLPVTWLGTALVCVLGLVLRRFKAGAALAFAAQLLGVVLGSLVLAYLLSGDAELLVRYPRLWARGVLHMQTQSSPMAPDPGVLLIFATTICLVAALADLVVSGLDRPAWAVAPLATLFAVPALGLGFDTGIVSFACLALGYLAVLVADGLNQASAWNRGLSADSSQRSSFRTGATGTRRRSTAGPAVWRAAGLLAAPALVLALVLGVLLPTISLPGIGIGRGFGGNGPLQLTNPSLDLKRNLNQPTNRVVLRYTTDKPGGVYLRMAALPQFSAAGFDNAAIRLNKGTNLSEPPGYTGPAPQVRTTRITSLDFSSQYLPAPYAARDFTAAGDWSFNAESLTVVNSDNKADVLTDLSYEVRSWDIAPDAADLARAAAGSPSDGDVTSEVPADLPPELVDLSRRVTRGADTPYAKAAAIQAYLRDPDNFTYDTQQRPGNGYQALVNFLTVDRRGYCEQFASAMAMMARVNGIPARVAVGFLPGTQTASGYDVYVRDMHAWPELYFAGYGWVRFEPTPGVQTGSPPPWTVPSSDASSTPESTEASSAPSTQAPSTEASPQTLPDQAPVEPTATTTSISWRGVGVAAGAVVLLLLLAAPAAIRVRRRRARLAGEGPTDDQVEAAWAELRDTVLDFGGTWPEGTPRAVGRELGQRLEAADREDLGRVATLVERARYAPSLGDPASARDLPETTASLRQAISAPAGPWQRARAFLVPSSLFRRRH</sequence>
<dbReference type="InterPro" id="IPR021878">
    <property type="entry name" value="TgpA_N"/>
</dbReference>
<evidence type="ECO:0000256" key="2">
    <source>
        <dbReference type="SAM" id="Phobius"/>
    </source>
</evidence>
<feature type="region of interest" description="Disordered" evidence="1">
    <location>
        <begin position="546"/>
        <end position="599"/>
    </location>
</feature>
<evidence type="ECO:0000313" key="5">
    <source>
        <dbReference type="Proteomes" id="UP000198504"/>
    </source>
</evidence>
<keyword evidence="2" id="KW-0812">Transmembrane</keyword>
<proteinExistence type="predicted"/>
<keyword evidence="2" id="KW-1133">Transmembrane helix</keyword>
<feature type="transmembrane region" description="Helical" evidence="2">
    <location>
        <begin position="31"/>
        <end position="49"/>
    </location>
</feature>
<dbReference type="Pfam" id="PF01841">
    <property type="entry name" value="Transglut_core"/>
    <property type="match status" value="1"/>
</dbReference>
<dbReference type="InterPro" id="IPR038765">
    <property type="entry name" value="Papain-like_cys_pep_sf"/>
</dbReference>
<feature type="transmembrane region" description="Helical" evidence="2">
    <location>
        <begin position="56"/>
        <end position="78"/>
    </location>
</feature>
<dbReference type="PANTHER" id="PTHR42736:SF1">
    <property type="entry name" value="PROTEIN-GLUTAMINE GAMMA-GLUTAMYLTRANSFERASE"/>
    <property type="match status" value="1"/>
</dbReference>
<evidence type="ECO:0000313" key="4">
    <source>
        <dbReference type="EMBL" id="SEQ61323.1"/>
    </source>
</evidence>
<reference evidence="5" key="1">
    <citation type="submission" date="2016-10" db="EMBL/GenBank/DDBJ databases">
        <authorList>
            <person name="Varghese N."/>
            <person name="Submissions S."/>
        </authorList>
    </citation>
    <scope>NUCLEOTIDE SEQUENCE [LARGE SCALE GENOMIC DNA]</scope>
    <source>
        <strain evidence="5">CGMCC 4.6856</strain>
    </source>
</reference>
<dbReference type="Pfam" id="PF11992">
    <property type="entry name" value="TgpA_N"/>
    <property type="match status" value="1"/>
</dbReference>
<dbReference type="STRING" id="1036181.SAMN05421756_104241"/>
<dbReference type="SUPFAM" id="SSF54001">
    <property type="entry name" value="Cysteine proteinases"/>
    <property type="match status" value="1"/>
</dbReference>
<feature type="transmembrane region" description="Helical" evidence="2">
    <location>
        <begin position="216"/>
        <end position="239"/>
    </location>
</feature>
<dbReference type="SMART" id="SM00460">
    <property type="entry name" value="TGc"/>
    <property type="match status" value="1"/>
</dbReference>
<dbReference type="EMBL" id="FOFA01000004">
    <property type="protein sequence ID" value="SEQ61323.1"/>
    <property type="molecule type" value="Genomic_DNA"/>
</dbReference>
<keyword evidence="2" id="KW-0472">Membrane</keyword>
<feature type="transmembrane region" description="Helical" evidence="2">
    <location>
        <begin position="603"/>
        <end position="627"/>
    </location>
</feature>
<dbReference type="Gene3D" id="3.10.620.30">
    <property type="match status" value="1"/>
</dbReference>
<evidence type="ECO:0000259" key="3">
    <source>
        <dbReference type="SMART" id="SM00460"/>
    </source>
</evidence>
<feature type="transmembrane region" description="Helical" evidence="2">
    <location>
        <begin position="138"/>
        <end position="155"/>
    </location>
</feature>
<feature type="transmembrane region" description="Helical" evidence="2">
    <location>
        <begin position="111"/>
        <end position="131"/>
    </location>
</feature>
<accession>A0A1H9HG14</accession>
<keyword evidence="5" id="KW-1185">Reference proteome</keyword>
<feature type="transmembrane region" description="Helical" evidence="2">
    <location>
        <begin position="161"/>
        <end position="180"/>
    </location>
</feature>
<dbReference type="InterPro" id="IPR002931">
    <property type="entry name" value="Transglutaminase-like"/>
</dbReference>
<feature type="compositionally biased region" description="Low complexity" evidence="1">
    <location>
        <begin position="557"/>
        <end position="585"/>
    </location>
</feature>
<dbReference type="RefSeq" id="WP_232506349.1">
    <property type="nucleotide sequence ID" value="NZ_FOFA01000004.1"/>
</dbReference>
<dbReference type="InterPro" id="IPR052901">
    <property type="entry name" value="Bact_TGase-like"/>
</dbReference>